<accession>A0A3D9HA99</accession>
<gene>
    <name evidence="1" type="ORF">DFQ10_101182</name>
</gene>
<evidence type="ECO:0000313" key="1">
    <source>
        <dbReference type="EMBL" id="RED46412.1"/>
    </source>
</evidence>
<dbReference type="RefSeq" id="WP_115815548.1">
    <property type="nucleotide sequence ID" value="NZ_QRDV01000001.1"/>
</dbReference>
<proteinExistence type="predicted"/>
<reference evidence="1 2" key="1">
    <citation type="submission" date="2018-07" db="EMBL/GenBank/DDBJ databases">
        <title>Genomic Encyclopedia of Type Strains, Phase III (KMG-III): the genomes of soil and plant-associated and newly described type strains.</title>
        <authorList>
            <person name="Whitman W."/>
        </authorList>
    </citation>
    <scope>NUCLEOTIDE SEQUENCE [LARGE SCALE GENOMIC DNA]</scope>
    <source>
        <strain evidence="1 2">CECT 7946</strain>
    </source>
</reference>
<organism evidence="1 2">
    <name type="scientific">Winogradskyella eximia</name>
    <dbReference type="NCBI Taxonomy" id="262006"/>
    <lineage>
        <taxon>Bacteria</taxon>
        <taxon>Pseudomonadati</taxon>
        <taxon>Bacteroidota</taxon>
        <taxon>Flavobacteriia</taxon>
        <taxon>Flavobacteriales</taxon>
        <taxon>Flavobacteriaceae</taxon>
        <taxon>Winogradskyella</taxon>
    </lineage>
</organism>
<dbReference type="Proteomes" id="UP000256980">
    <property type="component" value="Unassembled WGS sequence"/>
</dbReference>
<sequence>MKHLRKALRAIVVSILLSLTMQCSSSKSVIASQEKQTAFKVKTVSFQKWHAGENEESTGMNVFVPIVDKKDDVLIDSVYFRNFKGQLVRNYSRYTAVLKNNMPEYVFNQSEKEYDYPFTSNNNECVIKYIEKGKSKYLKVNDVIEKEPIHYKDGPPLSYQRRREAMIISEDSGLTAIPTFQPTTTFKVKTISFQEWYAGIKVGGTGMNVFVPIVNKEENIKIDSVYFRNLKAKLVEDSGRYTAVLKNKSPYYTFKKAEKDPDFPFTLKDNECAISFVENGVTKYIKVSDINEKQGVYYEDGPPQIYERKRKNNMIASNGKAVIQEFLNHLKDKRTVIAHLRV</sequence>
<dbReference type="EMBL" id="QRDV01000001">
    <property type="protein sequence ID" value="RED46412.1"/>
    <property type="molecule type" value="Genomic_DNA"/>
</dbReference>
<dbReference type="AlphaFoldDB" id="A0A3D9HA99"/>
<evidence type="ECO:0000313" key="2">
    <source>
        <dbReference type="Proteomes" id="UP000256980"/>
    </source>
</evidence>
<name>A0A3D9HA99_9FLAO</name>
<protein>
    <submittedName>
        <fullName evidence="1">Uncharacterized protein</fullName>
    </submittedName>
</protein>
<keyword evidence="2" id="KW-1185">Reference proteome</keyword>
<comment type="caution">
    <text evidence="1">The sequence shown here is derived from an EMBL/GenBank/DDBJ whole genome shotgun (WGS) entry which is preliminary data.</text>
</comment>
<dbReference type="OrthoDB" id="1364277at2"/>